<proteinExistence type="predicted"/>
<evidence type="ECO:0000256" key="1">
    <source>
        <dbReference type="ARBA" id="ARBA00022723"/>
    </source>
</evidence>
<dbReference type="GO" id="GO:0046872">
    <property type="term" value="F:metal ion binding"/>
    <property type="evidence" value="ECO:0007669"/>
    <property type="project" value="UniProtKB-KW"/>
</dbReference>
<name>A0A6J6ERQ3_9ZZZZ</name>
<keyword evidence="1" id="KW-0479">Metal-binding</keyword>
<dbReference type="Pfam" id="PF00403">
    <property type="entry name" value="HMA"/>
    <property type="match status" value="1"/>
</dbReference>
<feature type="domain" description="HMA" evidence="2">
    <location>
        <begin position="2"/>
        <end position="64"/>
    </location>
</feature>
<sequence length="69" mass="6930">MGQKVAIIEGMTCGHCESAVTKSLTGLNLTNISVSSAEGKAVFAGDVTEAALAAAINDAGYKLVSLSNE</sequence>
<dbReference type="InterPro" id="IPR006121">
    <property type="entry name" value="HMA_dom"/>
</dbReference>
<gene>
    <name evidence="3" type="ORF">UFOPK1726_00703</name>
</gene>
<evidence type="ECO:0000259" key="2">
    <source>
        <dbReference type="PROSITE" id="PS50846"/>
    </source>
</evidence>
<evidence type="ECO:0000313" key="3">
    <source>
        <dbReference type="EMBL" id="CAB4578065.1"/>
    </source>
</evidence>
<dbReference type="AlphaFoldDB" id="A0A6J6ERQ3"/>
<dbReference type="CDD" id="cd00371">
    <property type="entry name" value="HMA"/>
    <property type="match status" value="1"/>
</dbReference>
<dbReference type="InterPro" id="IPR017969">
    <property type="entry name" value="Heavy-metal-associated_CS"/>
</dbReference>
<dbReference type="Gene3D" id="3.30.70.100">
    <property type="match status" value="1"/>
</dbReference>
<protein>
    <submittedName>
        <fullName evidence="3">Unannotated protein</fullName>
    </submittedName>
</protein>
<accession>A0A6J6ERQ3</accession>
<dbReference type="EMBL" id="CAEZTT010000073">
    <property type="protein sequence ID" value="CAB4578065.1"/>
    <property type="molecule type" value="Genomic_DNA"/>
</dbReference>
<organism evidence="3">
    <name type="scientific">freshwater metagenome</name>
    <dbReference type="NCBI Taxonomy" id="449393"/>
    <lineage>
        <taxon>unclassified sequences</taxon>
        <taxon>metagenomes</taxon>
        <taxon>ecological metagenomes</taxon>
    </lineage>
</organism>
<dbReference type="SUPFAM" id="SSF55008">
    <property type="entry name" value="HMA, heavy metal-associated domain"/>
    <property type="match status" value="1"/>
</dbReference>
<reference evidence="3" key="1">
    <citation type="submission" date="2020-05" db="EMBL/GenBank/DDBJ databases">
        <authorList>
            <person name="Chiriac C."/>
            <person name="Salcher M."/>
            <person name="Ghai R."/>
            <person name="Kavagutti S V."/>
        </authorList>
    </citation>
    <scope>NUCLEOTIDE SEQUENCE</scope>
</reference>
<dbReference type="InterPro" id="IPR036163">
    <property type="entry name" value="HMA_dom_sf"/>
</dbReference>
<dbReference type="PROSITE" id="PS01047">
    <property type="entry name" value="HMA_1"/>
    <property type="match status" value="1"/>
</dbReference>
<dbReference type="PROSITE" id="PS50846">
    <property type="entry name" value="HMA_2"/>
    <property type="match status" value="1"/>
</dbReference>